<dbReference type="STRING" id="1094715.GCA_000236165_01056"/>
<accession>A0A377G931</accession>
<organism evidence="2 3">
    <name type="scientific">Fluoribacter dumoffii</name>
    <dbReference type="NCBI Taxonomy" id="463"/>
    <lineage>
        <taxon>Bacteria</taxon>
        <taxon>Pseudomonadati</taxon>
        <taxon>Pseudomonadota</taxon>
        <taxon>Gammaproteobacteria</taxon>
        <taxon>Legionellales</taxon>
        <taxon>Legionellaceae</taxon>
        <taxon>Fluoribacter</taxon>
    </lineage>
</organism>
<feature type="compositionally biased region" description="Polar residues" evidence="1">
    <location>
        <begin position="42"/>
        <end position="52"/>
    </location>
</feature>
<sequence>MNLKNIAMGILSFGLLLRNSLAYREKLLLKCRLSSVQTATLNKENLSNQQKGNEPLPITKSSKKKYKQLVHF</sequence>
<dbReference type="EMBL" id="UGGT01000001">
    <property type="protein sequence ID" value="STO21302.1"/>
    <property type="molecule type" value="Genomic_DNA"/>
</dbReference>
<protein>
    <submittedName>
        <fullName evidence="2">Uncharacterized protein</fullName>
    </submittedName>
</protein>
<name>A0A377G931_9GAMM</name>
<feature type="compositionally biased region" description="Basic residues" evidence="1">
    <location>
        <begin position="61"/>
        <end position="72"/>
    </location>
</feature>
<dbReference type="Proteomes" id="UP000254554">
    <property type="component" value="Unassembled WGS sequence"/>
</dbReference>
<proteinExistence type="predicted"/>
<feature type="region of interest" description="Disordered" evidence="1">
    <location>
        <begin position="42"/>
        <end position="72"/>
    </location>
</feature>
<evidence type="ECO:0000313" key="2">
    <source>
        <dbReference type="EMBL" id="STO21302.1"/>
    </source>
</evidence>
<dbReference type="GeneID" id="93292059"/>
<dbReference type="AlphaFoldDB" id="A0A377G931"/>
<keyword evidence="3" id="KW-1185">Reference proteome</keyword>
<evidence type="ECO:0000313" key="3">
    <source>
        <dbReference type="Proteomes" id="UP000254554"/>
    </source>
</evidence>
<gene>
    <name evidence="2" type="ORF">NCTC11370_01367</name>
</gene>
<reference evidence="2 3" key="1">
    <citation type="submission" date="2018-06" db="EMBL/GenBank/DDBJ databases">
        <authorList>
            <consortium name="Pathogen Informatics"/>
            <person name="Doyle S."/>
        </authorList>
    </citation>
    <scope>NUCLEOTIDE SEQUENCE [LARGE SCALE GENOMIC DNA]</scope>
    <source>
        <strain evidence="2 3">NCTC11370</strain>
    </source>
</reference>
<evidence type="ECO:0000256" key="1">
    <source>
        <dbReference type="SAM" id="MobiDB-lite"/>
    </source>
</evidence>
<dbReference type="RefSeq" id="WP_010653580.1">
    <property type="nucleotide sequence ID" value="NZ_JAPHOO010000001.1"/>
</dbReference>